<keyword evidence="3" id="KW-0807">Transducer</keyword>
<dbReference type="InterPro" id="IPR051310">
    <property type="entry name" value="MCP_chemotaxis"/>
</dbReference>
<dbReference type="EMBL" id="JBALHR010000003">
    <property type="protein sequence ID" value="MEH7827976.1"/>
    <property type="molecule type" value="Genomic_DNA"/>
</dbReference>
<dbReference type="InterPro" id="IPR003660">
    <property type="entry name" value="HAMP_dom"/>
</dbReference>
<comment type="caution">
    <text evidence="9">The sequence shown here is derived from an EMBL/GenBank/DDBJ whole genome shotgun (WGS) entry which is preliminary data.</text>
</comment>
<sequence>MFWNSKTQPSHQTNVQTNSASVELAEVYRSVIDKSQATIEFDPDGKVVTANANFLRVMGYSLNEIVGKHHHIFVPSEQVNTKEYQDFWADLRSGKSFSNQFRRIAKSGASVWIQATYAPYIAADGKVTKVIKIATDITERQKGIDLISVALDRLSQGDLTHRVGHCGTADMALLAKAFNGAVEGLNTALATVGKVSQSVENAAEELKQSSTDLSRRTESQAAALAETAAAIATLSSNLKGTAGVATQMEAAANAAANTAENGGKVVSSAIGAMSDIESSSKQIAQIISVINDIAFQTNLLALNAGVEAARAGDAGRGFAVVASEVRALAQRSAAAASEIRGLIAESSRLVSEGVGLVGEAGKELNKIIAGVAKIHSGISEIARVTSEQSVSLGEINTSVAHLDTVTQRNAAMVEESTATSSLLADDARNLSRQVSGFKTTGSAQRMGGDSNPHLRMAG</sequence>
<accession>A0ABU8BTI4</accession>
<keyword evidence="10" id="KW-1185">Reference proteome</keyword>
<dbReference type="PRINTS" id="PR00260">
    <property type="entry name" value="CHEMTRNSDUCR"/>
</dbReference>
<dbReference type="InterPro" id="IPR013656">
    <property type="entry name" value="PAS_4"/>
</dbReference>
<name>A0ABU8BTI4_9RHOB</name>
<proteinExistence type="inferred from homology"/>
<dbReference type="Proteomes" id="UP001431963">
    <property type="component" value="Unassembled WGS sequence"/>
</dbReference>
<evidence type="ECO:0000256" key="1">
    <source>
        <dbReference type="ARBA" id="ARBA00022500"/>
    </source>
</evidence>
<keyword evidence="1" id="KW-0145">Chemotaxis</keyword>
<organism evidence="9 10">
    <name type="scientific">Gemmobacter denitrificans</name>
    <dbReference type="NCBI Taxonomy" id="3123040"/>
    <lineage>
        <taxon>Bacteria</taxon>
        <taxon>Pseudomonadati</taxon>
        <taxon>Pseudomonadota</taxon>
        <taxon>Alphaproteobacteria</taxon>
        <taxon>Rhodobacterales</taxon>
        <taxon>Paracoccaceae</taxon>
        <taxon>Gemmobacter</taxon>
    </lineage>
</organism>
<dbReference type="InterPro" id="IPR000700">
    <property type="entry name" value="PAS-assoc_C"/>
</dbReference>
<gene>
    <name evidence="9" type="ORF">V6590_07435</name>
</gene>
<evidence type="ECO:0000259" key="6">
    <source>
        <dbReference type="PROSITE" id="PS50112"/>
    </source>
</evidence>
<dbReference type="InterPro" id="IPR004089">
    <property type="entry name" value="MCPsignal_dom"/>
</dbReference>
<evidence type="ECO:0000256" key="3">
    <source>
        <dbReference type="PROSITE-ProRule" id="PRU00284"/>
    </source>
</evidence>
<feature type="domain" description="HAMP" evidence="8">
    <location>
        <begin position="138"/>
        <end position="190"/>
    </location>
</feature>
<evidence type="ECO:0000259" key="7">
    <source>
        <dbReference type="PROSITE" id="PS50113"/>
    </source>
</evidence>
<dbReference type="SUPFAM" id="SSF55785">
    <property type="entry name" value="PYP-like sensor domain (PAS domain)"/>
    <property type="match status" value="1"/>
</dbReference>
<dbReference type="PROSITE" id="PS50112">
    <property type="entry name" value="PAS"/>
    <property type="match status" value="1"/>
</dbReference>
<dbReference type="SMART" id="SM00283">
    <property type="entry name" value="MA"/>
    <property type="match status" value="1"/>
</dbReference>
<dbReference type="PANTHER" id="PTHR43531">
    <property type="entry name" value="PROTEIN ICFG"/>
    <property type="match status" value="1"/>
</dbReference>
<dbReference type="InterPro" id="IPR035965">
    <property type="entry name" value="PAS-like_dom_sf"/>
</dbReference>
<evidence type="ECO:0000259" key="5">
    <source>
        <dbReference type="PROSITE" id="PS50111"/>
    </source>
</evidence>
<feature type="domain" description="Methyl-accepting transducer" evidence="5">
    <location>
        <begin position="195"/>
        <end position="424"/>
    </location>
</feature>
<dbReference type="Pfam" id="PF08448">
    <property type="entry name" value="PAS_4"/>
    <property type="match status" value="1"/>
</dbReference>
<dbReference type="InterPro" id="IPR000014">
    <property type="entry name" value="PAS"/>
</dbReference>
<reference evidence="9" key="1">
    <citation type="submission" date="2024-02" db="EMBL/GenBank/DDBJ databases">
        <title>Genome sequences of strain Gemmobacter sp. JM10B15.</title>
        <authorList>
            <person name="Zhang M."/>
        </authorList>
    </citation>
    <scope>NUCLEOTIDE SEQUENCE</scope>
    <source>
        <strain evidence="9">JM10B15</strain>
    </source>
</reference>
<dbReference type="SUPFAM" id="SSF58104">
    <property type="entry name" value="Methyl-accepting chemotaxis protein (MCP) signaling domain"/>
    <property type="match status" value="1"/>
</dbReference>
<dbReference type="Pfam" id="PF00015">
    <property type="entry name" value="MCPsignal"/>
    <property type="match status" value="1"/>
</dbReference>
<feature type="domain" description="PAS" evidence="6">
    <location>
        <begin position="42"/>
        <end position="78"/>
    </location>
</feature>
<dbReference type="PROSITE" id="PS50113">
    <property type="entry name" value="PAC"/>
    <property type="match status" value="1"/>
</dbReference>
<dbReference type="Gene3D" id="3.30.450.20">
    <property type="entry name" value="PAS domain"/>
    <property type="match status" value="1"/>
</dbReference>
<dbReference type="InterPro" id="IPR004090">
    <property type="entry name" value="Chemotax_Me-accpt_rcpt"/>
</dbReference>
<dbReference type="NCBIfam" id="TIGR00229">
    <property type="entry name" value="sensory_box"/>
    <property type="match status" value="1"/>
</dbReference>
<evidence type="ECO:0000256" key="2">
    <source>
        <dbReference type="ARBA" id="ARBA00029447"/>
    </source>
</evidence>
<evidence type="ECO:0000313" key="9">
    <source>
        <dbReference type="EMBL" id="MEH7827976.1"/>
    </source>
</evidence>
<dbReference type="SMART" id="SM00086">
    <property type="entry name" value="PAC"/>
    <property type="match status" value="1"/>
</dbReference>
<feature type="domain" description="PAC" evidence="7">
    <location>
        <begin position="97"/>
        <end position="149"/>
    </location>
</feature>
<evidence type="ECO:0000256" key="4">
    <source>
        <dbReference type="SAM" id="MobiDB-lite"/>
    </source>
</evidence>
<feature type="region of interest" description="Disordered" evidence="4">
    <location>
        <begin position="435"/>
        <end position="458"/>
    </location>
</feature>
<dbReference type="PROSITE" id="PS50111">
    <property type="entry name" value="CHEMOTAXIS_TRANSDUC_2"/>
    <property type="match status" value="1"/>
</dbReference>
<protein>
    <submittedName>
        <fullName evidence="9">Methyl-accepting chemotaxis protein</fullName>
    </submittedName>
</protein>
<evidence type="ECO:0000313" key="10">
    <source>
        <dbReference type="Proteomes" id="UP001431963"/>
    </source>
</evidence>
<dbReference type="InterPro" id="IPR001610">
    <property type="entry name" value="PAC"/>
</dbReference>
<dbReference type="RefSeq" id="WP_335421452.1">
    <property type="nucleotide sequence ID" value="NZ_JBALHR010000003.1"/>
</dbReference>
<dbReference type="PROSITE" id="PS50885">
    <property type="entry name" value="HAMP"/>
    <property type="match status" value="1"/>
</dbReference>
<evidence type="ECO:0000259" key="8">
    <source>
        <dbReference type="PROSITE" id="PS50885"/>
    </source>
</evidence>
<dbReference type="Gene3D" id="1.10.287.950">
    <property type="entry name" value="Methyl-accepting chemotaxis protein"/>
    <property type="match status" value="1"/>
</dbReference>
<dbReference type="PANTHER" id="PTHR43531:SF11">
    <property type="entry name" value="METHYL-ACCEPTING CHEMOTAXIS PROTEIN 3"/>
    <property type="match status" value="1"/>
</dbReference>
<dbReference type="CDD" id="cd00130">
    <property type="entry name" value="PAS"/>
    <property type="match status" value="1"/>
</dbReference>
<comment type="similarity">
    <text evidence="2">Belongs to the methyl-accepting chemotaxis (MCP) protein family.</text>
</comment>